<dbReference type="Proteomes" id="UP000195667">
    <property type="component" value="Unassembled WGS sequence"/>
</dbReference>
<accession>A0A1R4HIJ0</accession>
<evidence type="ECO:0000313" key="2">
    <source>
        <dbReference type="Proteomes" id="UP000195667"/>
    </source>
</evidence>
<sequence length="250" mass="26700">MAKNVITENMSFAASAGLAELNNDSLYLLASGIVTAASKAHDQLEWNLNNNTTQLNAEIDALRIQLKEVAIKADILDSLEVAQVEAMVKSVFESPAFLQAISAVGVVIDGTNYSVASVVKAMATTARVVEEFIIRDAEGFITGIKLKLSDGMYAEFFSVAKNVGETEASYEFKTDNWHGVPASIVATYSNMGKKISGFGMAFIVPSWIMSSVSHLVIDLTDQFTVIRGGVVANLDFNGDGMVGVQALAAM</sequence>
<keyword evidence="2" id="KW-1185">Reference proteome</keyword>
<reference evidence="2" key="1">
    <citation type="submission" date="2017-02" db="EMBL/GenBank/DDBJ databases">
        <authorList>
            <person name="Daims H."/>
        </authorList>
    </citation>
    <scope>NUCLEOTIDE SEQUENCE [LARGE SCALE GENOMIC DNA]</scope>
</reference>
<dbReference type="EMBL" id="FUKI01000163">
    <property type="protein sequence ID" value="SJM96033.1"/>
    <property type="molecule type" value="Genomic_DNA"/>
</dbReference>
<protein>
    <submittedName>
        <fullName evidence="1">Uncharacterized protein</fullName>
    </submittedName>
</protein>
<organism evidence="1 2">
    <name type="scientific">Crenothrix polyspora</name>
    <dbReference type="NCBI Taxonomy" id="360316"/>
    <lineage>
        <taxon>Bacteria</taxon>
        <taxon>Pseudomonadati</taxon>
        <taxon>Pseudomonadota</taxon>
        <taxon>Gammaproteobacteria</taxon>
        <taxon>Methylococcales</taxon>
        <taxon>Crenotrichaceae</taxon>
        <taxon>Crenothrix</taxon>
    </lineage>
</organism>
<name>A0A1R4HIJ0_9GAMM</name>
<gene>
    <name evidence="1" type="ORF">CRENPOLYSF1_830022</name>
</gene>
<dbReference type="AlphaFoldDB" id="A0A1R4HIJ0"/>
<evidence type="ECO:0000313" key="1">
    <source>
        <dbReference type="EMBL" id="SJM96033.1"/>
    </source>
</evidence>
<proteinExistence type="predicted"/>
<dbReference type="RefSeq" id="WP_087145039.1">
    <property type="nucleotide sequence ID" value="NZ_FUKI01000163.1"/>
</dbReference>